<feature type="domain" description="Secretion system C-terminal sorting" evidence="2">
    <location>
        <begin position="265"/>
        <end position="337"/>
    </location>
</feature>
<dbReference type="Proteomes" id="UP001596978">
    <property type="component" value="Unassembled WGS sequence"/>
</dbReference>
<sequence length="338" mass="35098">MKKLLPFIFCLVFGTTISYGQTVLSPGDIAIFWGQADTPDDFAFVTFVDLAPGTIIYFADAGIVPGGTFDPAGSTEGATVYTAPAGGLPANSIVQFVSGAADFSPLVGDSLITGGFAISTAGDQVIAFQDADGDNINPASNPTFIFALNLGSTGFTGDDSLSTTQTNLPAGLSDTGLPRTALAVGSGPGVSDEFDNAVYTGTYTFASTMDAKIALTDPANYYGSNPNPPGLDATYDAAVAAIPASLSGAVLSIEDVALRNSIKTYPNPTNGEIFIKNDENKLLTNAQIVDISGRVIKSYDLRNADVEERLDLSGLTTGIYVLRVNAENASFSEKFVIE</sequence>
<keyword evidence="1" id="KW-0732">Signal</keyword>
<comment type="caution">
    <text evidence="3">The sequence shown here is derived from an EMBL/GenBank/DDBJ whole genome shotgun (WGS) entry which is preliminary data.</text>
</comment>
<keyword evidence="4" id="KW-1185">Reference proteome</keyword>
<accession>A0ABW3CW99</accession>
<dbReference type="NCBIfam" id="TIGR04183">
    <property type="entry name" value="Por_Secre_tail"/>
    <property type="match status" value="1"/>
</dbReference>
<protein>
    <submittedName>
        <fullName evidence="3">T9SS type A sorting domain-containing protein</fullName>
    </submittedName>
</protein>
<dbReference type="RefSeq" id="WP_386402807.1">
    <property type="nucleotide sequence ID" value="NZ_JBHTJH010000002.1"/>
</dbReference>
<dbReference type="InterPro" id="IPR026444">
    <property type="entry name" value="Secre_tail"/>
</dbReference>
<gene>
    <name evidence="3" type="ORF">ACFQ1M_01500</name>
</gene>
<name>A0ABW3CW99_9FLAO</name>
<dbReference type="EMBL" id="JBHTJH010000002">
    <property type="protein sequence ID" value="MFD0860868.1"/>
    <property type="molecule type" value="Genomic_DNA"/>
</dbReference>
<dbReference type="Pfam" id="PF18962">
    <property type="entry name" value="Por_Secre_tail"/>
    <property type="match status" value="1"/>
</dbReference>
<evidence type="ECO:0000313" key="3">
    <source>
        <dbReference type="EMBL" id="MFD0860868.1"/>
    </source>
</evidence>
<evidence type="ECO:0000259" key="2">
    <source>
        <dbReference type="Pfam" id="PF18962"/>
    </source>
</evidence>
<proteinExistence type="predicted"/>
<organism evidence="3 4">
    <name type="scientific">Sungkyunkwania multivorans</name>
    <dbReference type="NCBI Taxonomy" id="1173618"/>
    <lineage>
        <taxon>Bacteria</taxon>
        <taxon>Pseudomonadati</taxon>
        <taxon>Bacteroidota</taxon>
        <taxon>Flavobacteriia</taxon>
        <taxon>Flavobacteriales</taxon>
        <taxon>Flavobacteriaceae</taxon>
        <taxon>Sungkyunkwania</taxon>
    </lineage>
</organism>
<evidence type="ECO:0000256" key="1">
    <source>
        <dbReference type="ARBA" id="ARBA00022729"/>
    </source>
</evidence>
<evidence type="ECO:0000313" key="4">
    <source>
        <dbReference type="Proteomes" id="UP001596978"/>
    </source>
</evidence>
<reference evidence="4" key="1">
    <citation type="journal article" date="2019" name="Int. J. Syst. Evol. Microbiol.">
        <title>The Global Catalogue of Microorganisms (GCM) 10K type strain sequencing project: providing services to taxonomists for standard genome sequencing and annotation.</title>
        <authorList>
            <consortium name="The Broad Institute Genomics Platform"/>
            <consortium name="The Broad Institute Genome Sequencing Center for Infectious Disease"/>
            <person name="Wu L."/>
            <person name="Ma J."/>
        </authorList>
    </citation>
    <scope>NUCLEOTIDE SEQUENCE [LARGE SCALE GENOMIC DNA]</scope>
    <source>
        <strain evidence="4">CCUG 62952</strain>
    </source>
</reference>